<evidence type="ECO:0000313" key="8">
    <source>
        <dbReference type="Proteomes" id="UP000248659"/>
    </source>
</evidence>
<dbReference type="Proteomes" id="UP000248659">
    <property type="component" value="Unassembled WGS sequence"/>
</dbReference>
<evidence type="ECO:0000256" key="1">
    <source>
        <dbReference type="ARBA" id="ARBA00004141"/>
    </source>
</evidence>
<feature type="transmembrane region" description="Helical" evidence="5">
    <location>
        <begin position="107"/>
        <end position="140"/>
    </location>
</feature>
<gene>
    <name evidence="7" type="ORF">BYZ73_11135</name>
</gene>
<dbReference type="Pfam" id="PF07298">
    <property type="entry name" value="NnrU"/>
    <property type="match status" value="1"/>
</dbReference>
<reference evidence="7 8" key="1">
    <citation type="submission" date="2017-01" db="EMBL/GenBank/DDBJ databases">
        <title>Genome sequence of Rhodovulum viride JA756.</title>
        <authorList>
            <person name="Lakshmi K.V."/>
            <person name="Tushar L.D."/>
            <person name="Sasikala C."/>
            <person name="Venkataramana C."/>
        </authorList>
    </citation>
    <scope>NUCLEOTIDE SEQUENCE [LARGE SCALE GENOMIC DNA]</scope>
    <source>
        <strain evidence="7 8">JA756</strain>
    </source>
</reference>
<name>A0ABX9DI06_9RHOB</name>
<evidence type="ECO:0000256" key="2">
    <source>
        <dbReference type="ARBA" id="ARBA00022692"/>
    </source>
</evidence>
<sequence length="188" mass="20391">MFLLILGVALWSFAHLFKRLFPGVRAMLDDKLGVASKALFAVPLVVSVVLMVIGYQSAGLPQRFAGPSWLIHVNNTLMLGAVALFGVGSSKSHARQWFRHPMLYGFITWAVAHLLVNWDLASIILFGGLGAWAVAEIVLINKTEKGVTRYTGGTLKGDLRLAGIAVALYIVIILLHIWAGVMPLPMAS</sequence>
<feature type="domain" description="NnrU" evidence="6">
    <location>
        <begin position="3"/>
        <end position="182"/>
    </location>
</feature>
<feature type="transmembrane region" description="Helical" evidence="5">
    <location>
        <begin position="38"/>
        <end position="57"/>
    </location>
</feature>
<keyword evidence="4 5" id="KW-0472">Membrane</keyword>
<evidence type="ECO:0000256" key="3">
    <source>
        <dbReference type="ARBA" id="ARBA00022989"/>
    </source>
</evidence>
<protein>
    <recommendedName>
        <fullName evidence="6">NnrU domain-containing protein</fullName>
    </recommendedName>
</protein>
<dbReference type="RefSeq" id="WP_112316005.1">
    <property type="nucleotide sequence ID" value="NZ_MUAV01000011.1"/>
</dbReference>
<comment type="caution">
    <text evidence="7">The sequence shown here is derived from an EMBL/GenBank/DDBJ whole genome shotgun (WGS) entry which is preliminary data.</text>
</comment>
<dbReference type="InterPro" id="IPR009915">
    <property type="entry name" value="NnrU_dom"/>
</dbReference>
<feature type="transmembrane region" description="Helical" evidence="5">
    <location>
        <begin position="69"/>
        <end position="87"/>
    </location>
</feature>
<evidence type="ECO:0000256" key="4">
    <source>
        <dbReference type="ARBA" id="ARBA00023136"/>
    </source>
</evidence>
<keyword evidence="2 5" id="KW-0812">Transmembrane</keyword>
<evidence type="ECO:0000313" key="7">
    <source>
        <dbReference type="EMBL" id="RAP41225.1"/>
    </source>
</evidence>
<comment type="subcellular location">
    <subcellularLocation>
        <location evidence="1">Membrane</location>
        <topology evidence="1">Multi-pass membrane protein</topology>
    </subcellularLocation>
</comment>
<evidence type="ECO:0000259" key="6">
    <source>
        <dbReference type="Pfam" id="PF07298"/>
    </source>
</evidence>
<organism evidence="7 8">
    <name type="scientific">Rhodovulum viride</name>
    <dbReference type="NCBI Taxonomy" id="1231134"/>
    <lineage>
        <taxon>Bacteria</taxon>
        <taxon>Pseudomonadati</taxon>
        <taxon>Pseudomonadota</taxon>
        <taxon>Alphaproteobacteria</taxon>
        <taxon>Rhodobacterales</taxon>
        <taxon>Paracoccaceae</taxon>
        <taxon>Rhodovulum</taxon>
    </lineage>
</organism>
<keyword evidence="8" id="KW-1185">Reference proteome</keyword>
<evidence type="ECO:0000256" key="5">
    <source>
        <dbReference type="SAM" id="Phobius"/>
    </source>
</evidence>
<accession>A0ABX9DI06</accession>
<dbReference type="EMBL" id="MUAV01000011">
    <property type="protein sequence ID" value="RAP41225.1"/>
    <property type="molecule type" value="Genomic_DNA"/>
</dbReference>
<proteinExistence type="predicted"/>
<keyword evidence="3 5" id="KW-1133">Transmembrane helix</keyword>
<feature type="transmembrane region" description="Helical" evidence="5">
    <location>
        <begin position="161"/>
        <end position="181"/>
    </location>
</feature>